<feature type="chain" id="PRO_5018079941" evidence="1">
    <location>
        <begin position="21"/>
        <end position="151"/>
    </location>
</feature>
<dbReference type="Proteomes" id="UP000268033">
    <property type="component" value="Unassembled WGS sequence"/>
</dbReference>
<name>A0A3N1NT64_9GAMM</name>
<dbReference type="EMBL" id="RJUL01000011">
    <property type="protein sequence ID" value="ROQ22032.1"/>
    <property type="molecule type" value="Genomic_DNA"/>
</dbReference>
<protein>
    <submittedName>
        <fullName evidence="2">Uncharacterized protein</fullName>
    </submittedName>
</protein>
<sequence length="151" mass="16368">MHGIRPIYSALLLASFTTSAASWGNGCPAGETNYFSCSQPKVVALCGEPGGAGLHLVLNGLNLGRGSDFFLRHISGEQRERYQLSFTSHGSHYLLFDDYRKTPLPPSDVQGLVVTNPDGVQKRLDCHQGYNKLEALAGKLDEPPTEPQQAP</sequence>
<feature type="signal peptide" evidence="1">
    <location>
        <begin position="1"/>
        <end position="20"/>
    </location>
</feature>
<comment type="caution">
    <text evidence="2">The sequence shown here is derived from an EMBL/GenBank/DDBJ whole genome shotgun (WGS) entry which is preliminary data.</text>
</comment>
<evidence type="ECO:0000313" key="3">
    <source>
        <dbReference type="Proteomes" id="UP000268033"/>
    </source>
</evidence>
<dbReference type="AlphaFoldDB" id="A0A3N1NT64"/>
<evidence type="ECO:0000256" key="1">
    <source>
        <dbReference type="SAM" id="SignalP"/>
    </source>
</evidence>
<accession>A0A3N1NT64</accession>
<reference evidence="2 3" key="1">
    <citation type="submission" date="2018-11" db="EMBL/GenBank/DDBJ databases">
        <title>Genomic Encyclopedia of Type Strains, Phase IV (KMG-IV): sequencing the most valuable type-strain genomes for metagenomic binning, comparative biology and taxonomic classification.</title>
        <authorList>
            <person name="Goeker M."/>
        </authorList>
    </citation>
    <scope>NUCLEOTIDE SEQUENCE [LARGE SCALE GENOMIC DNA]</scope>
    <source>
        <strain evidence="2 3">DSM 21945</strain>
    </source>
</reference>
<proteinExistence type="predicted"/>
<keyword evidence="1" id="KW-0732">Signal</keyword>
<keyword evidence="3" id="KW-1185">Reference proteome</keyword>
<organism evidence="2 3">
    <name type="scientific">Gallaecimonas pentaromativorans</name>
    <dbReference type="NCBI Taxonomy" id="584787"/>
    <lineage>
        <taxon>Bacteria</taxon>
        <taxon>Pseudomonadati</taxon>
        <taxon>Pseudomonadota</taxon>
        <taxon>Gammaproteobacteria</taxon>
        <taxon>Enterobacterales</taxon>
        <taxon>Gallaecimonadaceae</taxon>
        <taxon>Gallaecimonas</taxon>
    </lineage>
</organism>
<evidence type="ECO:0000313" key="2">
    <source>
        <dbReference type="EMBL" id="ROQ22032.1"/>
    </source>
</evidence>
<gene>
    <name evidence="2" type="ORF">EDC28_111134</name>
</gene>
<dbReference type="RefSeq" id="WP_123422515.1">
    <property type="nucleotide sequence ID" value="NZ_RJUL01000011.1"/>
</dbReference>